<dbReference type="InterPro" id="IPR015655">
    <property type="entry name" value="PP2C"/>
</dbReference>
<evidence type="ECO:0000256" key="4">
    <source>
        <dbReference type="ARBA" id="ARBA00022723"/>
    </source>
</evidence>
<dbReference type="Pfam" id="PF00481">
    <property type="entry name" value="PP2C"/>
    <property type="match status" value="2"/>
</dbReference>
<dbReference type="Gene3D" id="3.60.40.10">
    <property type="entry name" value="PPM-type phosphatase domain"/>
    <property type="match status" value="1"/>
</dbReference>
<dbReference type="SUPFAM" id="SSF81606">
    <property type="entry name" value="PP2C-like"/>
    <property type="match status" value="2"/>
</dbReference>
<keyword evidence="5 9" id="KW-0378">Hydrolase</keyword>
<dbReference type="PROSITE" id="PS51746">
    <property type="entry name" value="PPM_2"/>
    <property type="match status" value="1"/>
</dbReference>
<dbReference type="InterPro" id="IPR001932">
    <property type="entry name" value="PPM-type_phosphatase-like_dom"/>
</dbReference>
<keyword evidence="6" id="KW-0460">Magnesium</keyword>
<evidence type="ECO:0000313" key="11">
    <source>
        <dbReference type="EMBL" id="CAI9086927.1"/>
    </source>
</evidence>
<evidence type="ECO:0000256" key="1">
    <source>
        <dbReference type="ARBA" id="ARBA00001936"/>
    </source>
</evidence>
<accession>A0AAV1BY24</accession>
<dbReference type="GO" id="GO:0004722">
    <property type="term" value="F:protein serine/threonine phosphatase activity"/>
    <property type="evidence" value="ECO:0007669"/>
    <property type="project" value="UniProtKB-EC"/>
</dbReference>
<dbReference type="PANTHER" id="PTHR13832:SF589">
    <property type="entry name" value="[PYRUVATE DEHYDROGENASE [ACETYL-TRANSFERRING]]-PHOSPHATASE 2, MITOCHONDRIAL"/>
    <property type="match status" value="1"/>
</dbReference>
<sequence length="418" mass="45487">MALFSPQLQRLFISNYECNRSSSTATKNVIIPSKGRGGRCCSAIAIDAPSSSLSNVVRWGSALVQGAREEMEDDLVVVQSSEDLGGFSFAAVFDGHAGFSSVKFLRNELYKECVVALQGGLLLKDKGLDTVKKALEEAFASADGKLLTWLESSAEEVESGSTATVILIGDKLMIIAHVGDSSVVSSCTLCDFCFSVRGSEHRLMRFIVLFLKVLSRSGKAEVLTNSHRPYGRDQTSLQEIRRVREAGGWINNGRICGDIAVSRAFGDMRFKTKKNEMLEKGVKEGRWSEKFVSRVQFSGDLVTAVPDVSQVALGSDAECAILASDGLWDYISSSDAIDFIRNQLQQHGDVQRACEALAQKALDQGSQDNISIVVADFGQTDWSRVAIQQQNVVVELVQALATLGLVSFGIWLTSQINF</sequence>
<keyword evidence="8" id="KW-0464">Manganese</keyword>
<dbReference type="Proteomes" id="UP001161247">
    <property type="component" value="Unassembled WGS sequence"/>
</dbReference>
<dbReference type="PANTHER" id="PTHR13832">
    <property type="entry name" value="PROTEIN PHOSPHATASE 2C"/>
    <property type="match status" value="1"/>
</dbReference>
<evidence type="ECO:0000256" key="3">
    <source>
        <dbReference type="ARBA" id="ARBA00013081"/>
    </source>
</evidence>
<dbReference type="EMBL" id="CATKSE010000001">
    <property type="protein sequence ID" value="CAI9086927.1"/>
    <property type="molecule type" value="Genomic_DNA"/>
</dbReference>
<comment type="cofactor">
    <cofactor evidence="1">
        <name>Mn(2+)</name>
        <dbReference type="ChEBI" id="CHEBI:29035"/>
    </cofactor>
</comment>
<name>A0AAV1BY24_OLDCO</name>
<comment type="similarity">
    <text evidence="9">Belongs to the PP2C family.</text>
</comment>
<dbReference type="EC" id="3.1.3.16" evidence="3"/>
<evidence type="ECO:0000256" key="5">
    <source>
        <dbReference type="ARBA" id="ARBA00022801"/>
    </source>
</evidence>
<evidence type="ECO:0000256" key="2">
    <source>
        <dbReference type="ARBA" id="ARBA00001946"/>
    </source>
</evidence>
<evidence type="ECO:0000313" key="12">
    <source>
        <dbReference type="Proteomes" id="UP001161247"/>
    </source>
</evidence>
<proteinExistence type="inferred from homology"/>
<reference evidence="11" key="1">
    <citation type="submission" date="2023-03" db="EMBL/GenBank/DDBJ databases">
        <authorList>
            <person name="Julca I."/>
        </authorList>
    </citation>
    <scope>NUCLEOTIDE SEQUENCE</scope>
</reference>
<protein>
    <recommendedName>
        <fullName evidence="3">protein-serine/threonine phosphatase</fullName>
        <ecNumber evidence="3">3.1.3.16</ecNumber>
    </recommendedName>
</protein>
<comment type="caution">
    <text evidence="11">The sequence shown here is derived from an EMBL/GenBank/DDBJ whole genome shotgun (WGS) entry which is preliminary data.</text>
</comment>
<feature type="domain" description="PPM-type phosphatase" evidence="10">
    <location>
        <begin position="58"/>
        <end position="377"/>
    </location>
</feature>
<keyword evidence="7 9" id="KW-0904">Protein phosphatase</keyword>
<comment type="cofactor">
    <cofactor evidence="2">
        <name>Mg(2+)</name>
        <dbReference type="ChEBI" id="CHEBI:18420"/>
    </cofactor>
</comment>
<dbReference type="AlphaFoldDB" id="A0AAV1BY24"/>
<dbReference type="CDD" id="cd00143">
    <property type="entry name" value="PP2Cc"/>
    <property type="match status" value="1"/>
</dbReference>
<evidence type="ECO:0000256" key="7">
    <source>
        <dbReference type="ARBA" id="ARBA00022912"/>
    </source>
</evidence>
<dbReference type="PROSITE" id="PS01032">
    <property type="entry name" value="PPM_1"/>
    <property type="match status" value="1"/>
</dbReference>
<keyword evidence="12" id="KW-1185">Reference proteome</keyword>
<keyword evidence="4" id="KW-0479">Metal-binding</keyword>
<organism evidence="11 12">
    <name type="scientific">Oldenlandia corymbosa var. corymbosa</name>
    <dbReference type="NCBI Taxonomy" id="529605"/>
    <lineage>
        <taxon>Eukaryota</taxon>
        <taxon>Viridiplantae</taxon>
        <taxon>Streptophyta</taxon>
        <taxon>Embryophyta</taxon>
        <taxon>Tracheophyta</taxon>
        <taxon>Spermatophyta</taxon>
        <taxon>Magnoliopsida</taxon>
        <taxon>eudicotyledons</taxon>
        <taxon>Gunneridae</taxon>
        <taxon>Pentapetalae</taxon>
        <taxon>asterids</taxon>
        <taxon>lamiids</taxon>
        <taxon>Gentianales</taxon>
        <taxon>Rubiaceae</taxon>
        <taxon>Rubioideae</taxon>
        <taxon>Spermacoceae</taxon>
        <taxon>Hedyotis-Oldenlandia complex</taxon>
        <taxon>Oldenlandia</taxon>
    </lineage>
</organism>
<dbReference type="SMART" id="SM00332">
    <property type="entry name" value="PP2Cc"/>
    <property type="match status" value="1"/>
</dbReference>
<evidence type="ECO:0000259" key="10">
    <source>
        <dbReference type="PROSITE" id="PS51746"/>
    </source>
</evidence>
<gene>
    <name evidence="11" type="ORF">OLC1_LOCUS24890</name>
</gene>
<dbReference type="InterPro" id="IPR000222">
    <property type="entry name" value="PP2C_BS"/>
</dbReference>
<dbReference type="GO" id="GO:0046872">
    <property type="term" value="F:metal ion binding"/>
    <property type="evidence" value="ECO:0007669"/>
    <property type="project" value="UniProtKB-KW"/>
</dbReference>
<evidence type="ECO:0000256" key="9">
    <source>
        <dbReference type="RuleBase" id="RU003465"/>
    </source>
</evidence>
<evidence type="ECO:0000256" key="8">
    <source>
        <dbReference type="ARBA" id="ARBA00023211"/>
    </source>
</evidence>
<dbReference type="InterPro" id="IPR036457">
    <property type="entry name" value="PPM-type-like_dom_sf"/>
</dbReference>
<evidence type="ECO:0000256" key="6">
    <source>
        <dbReference type="ARBA" id="ARBA00022842"/>
    </source>
</evidence>